<feature type="transmembrane region" description="Helical" evidence="8">
    <location>
        <begin position="92"/>
        <end position="112"/>
    </location>
</feature>
<keyword evidence="6 8" id="KW-0472">Membrane</keyword>
<dbReference type="CDD" id="cd17502">
    <property type="entry name" value="MFS_Azr1_MDR_like"/>
    <property type="match status" value="1"/>
</dbReference>
<name>A0ABY5KTX2_9CELL</name>
<dbReference type="Proteomes" id="UP001316384">
    <property type="component" value="Chromosome"/>
</dbReference>
<feature type="transmembrane region" description="Helical" evidence="8">
    <location>
        <begin position="245"/>
        <end position="267"/>
    </location>
</feature>
<dbReference type="RefSeq" id="WP_227577181.1">
    <property type="nucleotide sequence ID" value="NZ_CP101987.1"/>
</dbReference>
<feature type="transmembrane region" description="Helical" evidence="8">
    <location>
        <begin position="279"/>
        <end position="303"/>
    </location>
</feature>
<feature type="transmembrane region" description="Helical" evidence="8">
    <location>
        <begin position="315"/>
        <end position="333"/>
    </location>
</feature>
<proteinExistence type="predicted"/>
<feature type="transmembrane region" description="Helical" evidence="8">
    <location>
        <begin position="441"/>
        <end position="460"/>
    </location>
</feature>
<feature type="region of interest" description="Disordered" evidence="7">
    <location>
        <begin position="1"/>
        <end position="80"/>
    </location>
</feature>
<feature type="transmembrane region" description="Helical" evidence="8">
    <location>
        <begin position="354"/>
        <end position="377"/>
    </location>
</feature>
<keyword evidence="5 8" id="KW-1133">Transmembrane helix</keyword>
<feature type="compositionally biased region" description="Low complexity" evidence="7">
    <location>
        <begin position="71"/>
        <end position="80"/>
    </location>
</feature>
<keyword evidence="3" id="KW-1003">Cell membrane</keyword>
<evidence type="ECO:0000256" key="1">
    <source>
        <dbReference type="ARBA" id="ARBA00004651"/>
    </source>
</evidence>
<dbReference type="InterPro" id="IPR004638">
    <property type="entry name" value="EmrB-like"/>
</dbReference>
<evidence type="ECO:0000256" key="4">
    <source>
        <dbReference type="ARBA" id="ARBA00022692"/>
    </source>
</evidence>
<dbReference type="InterPro" id="IPR020846">
    <property type="entry name" value="MFS_dom"/>
</dbReference>
<evidence type="ECO:0000256" key="3">
    <source>
        <dbReference type="ARBA" id="ARBA00022475"/>
    </source>
</evidence>
<feature type="transmembrane region" description="Helical" evidence="8">
    <location>
        <begin position="418"/>
        <end position="435"/>
    </location>
</feature>
<dbReference type="PANTHER" id="PTHR23501">
    <property type="entry name" value="MAJOR FACILITATOR SUPERFAMILY"/>
    <property type="match status" value="1"/>
</dbReference>
<evidence type="ECO:0000256" key="6">
    <source>
        <dbReference type="ARBA" id="ARBA00023136"/>
    </source>
</evidence>
<evidence type="ECO:0000313" key="10">
    <source>
        <dbReference type="EMBL" id="UUI73664.1"/>
    </source>
</evidence>
<gene>
    <name evidence="10" type="ORF">NP048_01370</name>
</gene>
<feature type="transmembrane region" description="Helical" evidence="8">
    <location>
        <begin position="559"/>
        <end position="577"/>
    </location>
</feature>
<feature type="transmembrane region" description="Helical" evidence="8">
    <location>
        <begin position="132"/>
        <end position="149"/>
    </location>
</feature>
<dbReference type="SUPFAM" id="SSF103473">
    <property type="entry name" value="MFS general substrate transporter"/>
    <property type="match status" value="1"/>
</dbReference>
<accession>A0ABY5KTX2</accession>
<keyword evidence="4 8" id="KW-0812">Transmembrane</keyword>
<dbReference type="InterPro" id="IPR036259">
    <property type="entry name" value="MFS_trans_sf"/>
</dbReference>
<dbReference type="EMBL" id="CP101987">
    <property type="protein sequence ID" value="UUI73664.1"/>
    <property type="molecule type" value="Genomic_DNA"/>
</dbReference>
<feature type="domain" description="Major facilitator superfamily (MFS) profile" evidence="9">
    <location>
        <begin position="95"/>
        <end position="582"/>
    </location>
</feature>
<evidence type="ECO:0000256" key="8">
    <source>
        <dbReference type="SAM" id="Phobius"/>
    </source>
</evidence>
<dbReference type="PANTHER" id="PTHR23501:SF197">
    <property type="entry name" value="COMD"/>
    <property type="match status" value="1"/>
</dbReference>
<dbReference type="PRINTS" id="PR01036">
    <property type="entry name" value="TCRTETB"/>
</dbReference>
<feature type="transmembrane region" description="Helical" evidence="8">
    <location>
        <begin position="218"/>
        <end position="239"/>
    </location>
</feature>
<dbReference type="PROSITE" id="PS50850">
    <property type="entry name" value="MFS"/>
    <property type="match status" value="1"/>
</dbReference>
<comment type="subcellular location">
    <subcellularLocation>
        <location evidence="1">Cell membrane</location>
        <topology evidence="1">Multi-pass membrane protein</topology>
    </subcellularLocation>
</comment>
<evidence type="ECO:0000256" key="5">
    <source>
        <dbReference type="ARBA" id="ARBA00022989"/>
    </source>
</evidence>
<dbReference type="Gene3D" id="1.20.1720.10">
    <property type="entry name" value="Multidrug resistance protein D"/>
    <property type="match status" value="1"/>
</dbReference>
<feature type="transmembrane region" description="Helical" evidence="8">
    <location>
        <begin position="193"/>
        <end position="211"/>
    </location>
</feature>
<evidence type="ECO:0000259" key="9">
    <source>
        <dbReference type="PROSITE" id="PS50850"/>
    </source>
</evidence>
<evidence type="ECO:0000256" key="7">
    <source>
        <dbReference type="SAM" id="MobiDB-lite"/>
    </source>
</evidence>
<dbReference type="Pfam" id="PF07690">
    <property type="entry name" value="MFS_1"/>
    <property type="match status" value="1"/>
</dbReference>
<sequence>MCASSFVGGNPGWPGVRHRRHGVPRPAPGGRPAVCCGASGPGGHSTGGEPRGDVLGPASRVLGSREDPSMSSTTRSTAAAGEPELVLSPRTVYVIFSALLAAMFLSALDQSVVSTALPTIVGDLRAAQHEGWIVTAYLLAIAIVMPIYGKIGDLRGRRRPFLLAVAIFVVGSTGSALSQSFTDLVVWRSVQGLGAGGLVILSQAIIADIVSARDRGKYMGPMGAVFGVATVAGPLLGGWFTDGPGWRWCFWLNVPIGLVALAVAWFRLRLPSRTPSARFDLGGAVLMAATTAGIVLFTSWSSITPEGRYDWGDPLLPGLVVLTVVALAAFLVVETKVADPLIPLRLFRSRTFSVSVTIALLFGMTMFAALSFLPTFLQMARGYDATDAGLLMLPMTVGLMITSLGSGVLISARGRYKIYPILGMGIATVGLALLTRLTPDISMVTFGAMIFVLGLGLGFVMQTIVIAVQNAVAPDLVGVATSTNNFLREIGAAVGTSVFSTVFTTNLTTRLADAVKDAPPGDVPQGFGADSLTPELVQRLPESLREIVVDAYTDALAPAFWYLVPLGVIGFAIAFLMKEVALSDKAGLVARGAAVTR</sequence>
<dbReference type="Gene3D" id="1.20.1250.20">
    <property type="entry name" value="MFS general substrate transporter like domains"/>
    <property type="match status" value="1"/>
</dbReference>
<protein>
    <submittedName>
        <fullName evidence="10">MFS transporter</fullName>
    </submittedName>
</protein>
<evidence type="ECO:0000313" key="11">
    <source>
        <dbReference type="Proteomes" id="UP001316384"/>
    </source>
</evidence>
<dbReference type="InterPro" id="IPR011701">
    <property type="entry name" value="MFS"/>
</dbReference>
<dbReference type="NCBIfam" id="TIGR00711">
    <property type="entry name" value="efflux_EmrB"/>
    <property type="match status" value="1"/>
</dbReference>
<reference evidence="10 11" key="1">
    <citation type="submission" date="2022-07" db="EMBL/GenBank/DDBJ databases">
        <title>Novel species in genus cellulomonas.</title>
        <authorList>
            <person name="Ye L."/>
        </authorList>
    </citation>
    <scope>NUCLEOTIDE SEQUENCE [LARGE SCALE GENOMIC DNA]</scope>
    <source>
        <strain evidence="11">zg-B89</strain>
    </source>
</reference>
<keyword evidence="11" id="KW-1185">Reference proteome</keyword>
<keyword evidence="2" id="KW-0813">Transport</keyword>
<organism evidence="10 11">
    <name type="scientific">Cellulomonas xiejunii</name>
    <dbReference type="NCBI Taxonomy" id="2968083"/>
    <lineage>
        <taxon>Bacteria</taxon>
        <taxon>Bacillati</taxon>
        <taxon>Actinomycetota</taxon>
        <taxon>Actinomycetes</taxon>
        <taxon>Micrococcales</taxon>
        <taxon>Cellulomonadaceae</taxon>
        <taxon>Cellulomonas</taxon>
    </lineage>
</organism>
<feature type="transmembrane region" description="Helical" evidence="8">
    <location>
        <begin position="389"/>
        <end position="411"/>
    </location>
</feature>
<feature type="transmembrane region" description="Helical" evidence="8">
    <location>
        <begin position="161"/>
        <end position="181"/>
    </location>
</feature>
<evidence type="ECO:0000256" key="2">
    <source>
        <dbReference type="ARBA" id="ARBA00022448"/>
    </source>
</evidence>